<keyword evidence="1" id="KW-0479">Metal-binding</keyword>
<dbReference type="InterPro" id="IPR007527">
    <property type="entry name" value="Znf_SWIM"/>
</dbReference>
<evidence type="ECO:0000256" key="1">
    <source>
        <dbReference type="ARBA" id="ARBA00022723"/>
    </source>
</evidence>
<protein>
    <recommendedName>
        <fullName evidence="6">SWIM-type domain-containing protein</fullName>
    </recommendedName>
</protein>
<dbReference type="PANTHER" id="PTHR31973:SF189">
    <property type="entry name" value="TRANSPOSASE, MUDR, PLANT, MULE TRANSPOSASE DOMAIN PROTEIN-RELATED"/>
    <property type="match status" value="1"/>
</dbReference>
<name>A0AA35YUY9_LACSI</name>
<sequence>MNVYVDHHNKPIFEWIEEEENEDQDYRSEEDEDSVLSDTYSVDHEEDDVEYPFPSNKTIGDRRLWSYGHEILRTNPRSTVRIDVDIIPDSTTLFSKYYVCFKVVSDGWKEGRRPMIGLDSCFLKVWVENKATWMWFIDLLMDDIDGGLGAGITLLFNGHKGLVEAVKEMCLEAEHRQYARDIVAHFAKRHARRKPIITMLEEIRIFVMEKIYSQRVEGIEWDLTICPSIRKLIQDLKVKQRLWGVTPCGYQKYEVRFNDAAYGVDLIAKTCRCRIWQLIGISCLHRVAAISSLNQYVETYVSQSYSK</sequence>
<evidence type="ECO:0000313" key="8">
    <source>
        <dbReference type="Proteomes" id="UP001177003"/>
    </source>
</evidence>
<reference evidence="7" key="1">
    <citation type="submission" date="2023-04" db="EMBL/GenBank/DDBJ databases">
        <authorList>
            <person name="Vijverberg K."/>
            <person name="Xiong W."/>
            <person name="Schranz E."/>
        </authorList>
    </citation>
    <scope>NUCLEOTIDE SEQUENCE</scope>
</reference>
<keyword evidence="8" id="KW-1185">Reference proteome</keyword>
<keyword evidence="3" id="KW-0862">Zinc</keyword>
<dbReference type="Pfam" id="PF04434">
    <property type="entry name" value="SWIM"/>
    <property type="match status" value="1"/>
</dbReference>
<feature type="compositionally biased region" description="Acidic residues" evidence="5">
    <location>
        <begin position="19"/>
        <end position="35"/>
    </location>
</feature>
<proteinExistence type="predicted"/>
<evidence type="ECO:0000256" key="2">
    <source>
        <dbReference type="ARBA" id="ARBA00022771"/>
    </source>
</evidence>
<feature type="region of interest" description="Disordered" evidence="5">
    <location>
        <begin position="19"/>
        <end position="38"/>
    </location>
</feature>
<gene>
    <name evidence="7" type="ORF">LSALG_LOCUS20108</name>
</gene>
<dbReference type="AlphaFoldDB" id="A0AA35YUY9"/>
<feature type="domain" description="SWIM-type" evidence="6">
    <location>
        <begin position="253"/>
        <end position="294"/>
    </location>
</feature>
<dbReference type="Proteomes" id="UP001177003">
    <property type="component" value="Chromosome 4"/>
</dbReference>
<dbReference type="PROSITE" id="PS50966">
    <property type="entry name" value="ZF_SWIM"/>
    <property type="match status" value="1"/>
</dbReference>
<dbReference type="EMBL" id="OX465080">
    <property type="protein sequence ID" value="CAI9280357.1"/>
    <property type="molecule type" value="Genomic_DNA"/>
</dbReference>
<accession>A0AA35YUY9</accession>
<evidence type="ECO:0000256" key="4">
    <source>
        <dbReference type="PROSITE-ProRule" id="PRU00325"/>
    </source>
</evidence>
<evidence type="ECO:0000313" key="7">
    <source>
        <dbReference type="EMBL" id="CAI9280357.1"/>
    </source>
</evidence>
<organism evidence="7 8">
    <name type="scientific">Lactuca saligna</name>
    <name type="common">Willowleaf lettuce</name>
    <dbReference type="NCBI Taxonomy" id="75948"/>
    <lineage>
        <taxon>Eukaryota</taxon>
        <taxon>Viridiplantae</taxon>
        <taxon>Streptophyta</taxon>
        <taxon>Embryophyta</taxon>
        <taxon>Tracheophyta</taxon>
        <taxon>Spermatophyta</taxon>
        <taxon>Magnoliopsida</taxon>
        <taxon>eudicotyledons</taxon>
        <taxon>Gunneridae</taxon>
        <taxon>Pentapetalae</taxon>
        <taxon>asterids</taxon>
        <taxon>campanulids</taxon>
        <taxon>Asterales</taxon>
        <taxon>Asteraceae</taxon>
        <taxon>Cichorioideae</taxon>
        <taxon>Cichorieae</taxon>
        <taxon>Lactucinae</taxon>
        <taxon>Lactuca</taxon>
    </lineage>
</organism>
<keyword evidence="2 4" id="KW-0863">Zinc-finger</keyword>
<evidence type="ECO:0000256" key="3">
    <source>
        <dbReference type="ARBA" id="ARBA00022833"/>
    </source>
</evidence>
<dbReference type="GO" id="GO:0008270">
    <property type="term" value="F:zinc ion binding"/>
    <property type="evidence" value="ECO:0007669"/>
    <property type="project" value="UniProtKB-KW"/>
</dbReference>
<dbReference type="InterPro" id="IPR006564">
    <property type="entry name" value="Znf_PMZ"/>
</dbReference>
<evidence type="ECO:0000259" key="6">
    <source>
        <dbReference type="PROSITE" id="PS50966"/>
    </source>
</evidence>
<dbReference type="PANTHER" id="PTHR31973">
    <property type="entry name" value="POLYPROTEIN, PUTATIVE-RELATED"/>
    <property type="match status" value="1"/>
</dbReference>
<evidence type="ECO:0000256" key="5">
    <source>
        <dbReference type="SAM" id="MobiDB-lite"/>
    </source>
</evidence>
<dbReference type="SMART" id="SM00575">
    <property type="entry name" value="ZnF_PMZ"/>
    <property type="match status" value="1"/>
</dbReference>